<dbReference type="FunFam" id="3.40.50.720:FF:000053">
    <property type="entry name" value="Quinone oxidoreductase 1"/>
    <property type="match status" value="1"/>
</dbReference>
<proteinExistence type="predicted"/>
<dbReference type="SUPFAM" id="SSF50129">
    <property type="entry name" value="GroES-like"/>
    <property type="match status" value="1"/>
</dbReference>
<comment type="caution">
    <text evidence="4">The sequence shown here is derived from an EMBL/GenBank/DDBJ whole genome shotgun (WGS) entry which is preliminary data.</text>
</comment>
<dbReference type="RefSeq" id="WP_075123530.1">
    <property type="nucleotide sequence ID" value="NZ_MSIE01000001.1"/>
</dbReference>
<keyword evidence="5" id="KW-1185">Reference proteome</keyword>
<organism evidence="4 5">
    <name type="scientific">Actinophytocola xanthii</name>
    <dbReference type="NCBI Taxonomy" id="1912961"/>
    <lineage>
        <taxon>Bacteria</taxon>
        <taxon>Bacillati</taxon>
        <taxon>Actinomycetota</taxon>
        <taxon>Actinomycetes</taxon>
        <taxon>Pseudonocardiales</taxon>
        <taxon>Pseudonocardiaceae</taxon>
    </lineage>
</organism>
<dbReference type="InterPro" id="IPR047618">
    <property type="entry name" value="QOR-like"/>
</dbReference>
<dbReference type="CDD" id="cd05286">
    <property type="entry name" value="QOR2"/>
    <property type="match status" value="1"/>
</dbReference>
<dbReference type="PANTHER" id="PTHR48106">
    <property type="entry name" value="QUINONE OXIDOREDUCTASE PIG3-RELATED"/>
    <property type="match status" value="1"/>
</dbReference>
<dbReference type="Gene3D" id="3.90.180.10">
    <property type="entry name" value="Medium-chain alcohol dehydrogenases, catalytic domain"/>
    <property type="match status" value="1"/>
</dbReference>
<evidence type="ECO:0000256" key="1">
    <source>
        <dbReference type="ARBA" id="ARBA00022857"/>
    </source>
</evidence>
<dbReference type="SUPFAM" id="SSF51735">
    <property type="entry name" value="NAD(P)-binding Rossmann-fold domains"/>
    <property type="match status" value="1"/>
</dbReference>
<dbReference type="GO" id="GO:0008270">
    <property type="term" value="F:zinc ion binding"/>
    <property type="evidence" value="ECO:0007669"/>
    <property type="project" value="InterPro"/>
</dbReference>
<gene>
    <name evidence="4" type="ORF">BU204_00800</name>
</gene>
<dbReference type="InterPro" id="IPR020843">
    <property type="entry name" value="ER"/>
</dbReference>
<accession>A0A1Q8CYS2</accession>
<evidence type="ECO:0000256" key="2">
    <source>
        <dbReference type="ARBA" id="ARBA00023002"/>
    </source>
</evidence>
<dbReference type="InterPro" id="IPR013149">
    <property type="entry name" value="ADH-like_C"/>
</dbReference>
<feature type="domain" description="Enoyl reductase (ER)" evidence="3">
    <location>
        <begin position="11"/>
        <end position="321"/>
    </location>
</feature>
<dbReference type="AlphaFoldDB" id="A0A1Q8CYS2"/>
<evidence type="ECO:0000313" key="4">
    <source>
        <dbReference type="EMBL" id="OLF19496.1"/>
    </source>
</evidence>
<dbReference type="InterPro" id="IPR011032">
    <property type="entry name" value="GroES-like_sf"/>
</dbReference>
<dbReference type="InterPro" id="IPR002364">
    <property type="entry name" value="Quin_OxRdtase/zeta-crystal_CS"/>
</dbReference>
<dbReference type="EMBL" id="MSIE01000001">
    <property type="protein sequence ID" value="OLF19496.1"/>
    <property type="molecule type" value="Genomic_DNA"/>
</dbReference>
<keyword evidence="2" id="KW-0560">Oxidoreductase</keyword>
<sequence length="324" mass="33860">MVDAVVVRATGGAEVLELTQVDPPEPGPGDLLVEVAAAGVNYIDTYHRRGIYPKDLPFVPGNEGAGVVRAVGTEVEGVDTGDVVAWADVAGSYAQQVVVPARSAYPVPEGVGAEVAAAAMLQGLTAHYLVTSTYSVKPGDTVLVHAAAGGVGLLLVQAAKARGGRVIGTVSTAEKEELAREAGADEVIRYTEKDFADEVARITDGTGVAAVYDGVGKDTFDRSLSCLAPRGMLALFGASSGAVPPVDPQRLNAAGSVFLTRPTLAHHIATPEEFRWRCDELFAAISADRLRVRIGGRYPLAEARRAHEDLEGRRTTGKLLLLPG</sequence>
<dbReference type="Proteomes" id="UP000185596">
    <property type="component" value="Unassembled WGS sequence"/>
</dbReference>
<evidence type="ECO:0000259" key="3">
    <source>
        <dbReference type="SMART" id="SM00829"/>
    </source>
</evidence>
<dbReference type="InterPro" id="IPR036291">
    <property type="entry name" value="NAD(P)-bd_dom_sf"/>
</dbReference>
<dbReference type="STRING" id="1912961.BU204_00800"/>
<dbReference type="PROSITE" id="PS01162">
    <property type="entry name" value="QOR_ZETA_CRYSTAL"/>
    <property type="match status" value="1"/>
</dbReference>
<dbReference type="Pfam" id="PF00107">
    <property type="entry name" value="ADH_zinc_N"/>
    <property type="match status" value="1"/>
</dbReference>
<dbReference type="InterPro" id="IPR013154">
    <property type="entry name" value="ADH-like_N"/>
</dbReference>
<dbReference type="GO" id="GO:0005829">
    <property type="term" value="C:cytosol"/>
    <property type="evidence" value="ECO:0007669"/>
    <property type="project" value="TreeGrafter"/>
</dbReference>
<dbReference type="SMART" id="SM00829">
    <property type="entry name" value="PKS_ER"/>
    <property type="match status" value="1"/>
</dbReference>
<evidence type="ECO:0000313" key="5">
    <source>
        <dbReference type="Proteomes" id="UP000185596"/>
    </source>
</evidence>
<dbReference type="Gene3D" id="3.40.50.720">
    <property type="entry name" value="NAD(P)-binding Rossmann-like Domain"/>
    <property type="match status" value="1"/>
</dbReference>
<keyword evidence="1" id="KW-0521">NADP</keyword>
<dbReference type="GO" id="GO:0003960">
    <property type="term" value="F:quinone reductase (NADPH) activity"/>
    <property type="evidence" value="ECO:0007669"/>
    <property type="project" value="InterPro"/>
</dbReference>
<dbReference type="OrthoDB" id="9805883at2"/>
<dbReference type="PANTHER" id="PTHR48106:SF13">
    <property type="entry name" value="QUINONE OXIDOREDUCTASE-RELATED"/>
    <property type="match status" value="1"/>
</dbReference>
<name>A0A1Q8CYS2_9PSEU</name>
<dbReference type="Pfam" id="PF08240">
    <property type="entry name" value="ADH_N"/>
    <property type="match status" value="1"/>
</dbReference>
<dbReference type="GO" id="GO:0035925">
    <property type="term" value="F:mRNA 3'-UTR AU-rich region binding"/>
    <property type="evidence" value="ECO:0007669"/>
    <property type="project" value="TreeGrafter"/>
</dbReference>
<protein>
    <submittedName>
        <fullName evidence="4">NADPH:quinone reductase</fullName>
    </submittedName>
</protein>
<reference evidence="4 5" key="1">
    <citation type="submission" date="2016-12" db="EMBL/GenBank/DDBJ databases">
        <title>The draft genome sequence of Actinophytocola sp. 11-183.</title>
        <authorList>
            <person name="Wang W."/>
            <person name="Yuan L."/>
        </authorList>
    </citation>
    <scope>NUCLEOTIDE SEQUENCE [LARGE SCALE GENOMIC DNA]</scope>
    <source>
        <strain evidence="4 5">11-183</strain>
    </source>
</reference>
<dbReference type="GO" id="GO:0070402">
    <property type="term" value="F:NADPH binding"/>
    <property type="evidence" value="ECO:0007669"/>
    <property type="project" value="TreeGrafter"/>
</dbReference>